<proteinExistence type="predicted"/>
<dbReference type="EMBL" id="VJMH01004419">
    <property type="protein sequence ID" value="KAF0702987.1"/>
    <property type="molecule type" value="Genomic_DNA"/>
</dbReference>
<reference evidence="3 4" key="1">
    <citation type="submission" date="2019-03" db="EMBL/GenBank/DDBJ databases">
        <authorList>
            <person name="Gaulin E."/>
            <person name="Dumas B."/>
        </authorList>
    </citation>
    <scope>NUCLEOTIDE SEQUENCE [LARGE SCALE GENOMIC DNA]</scope>
    <source>
        <strain evidence="3">CBS 568.67</strain>
    </source>
</reference>
<organism evidence="3 4">
    <name type="scientific">Aphanomyces stellatus</name>
    <dbReference type="NCBI Taxonomy" id="120398"/>
    <lineage>
        <taxon>Eukaryota</taxon>
        <taxon>Sar</taxon>
        <taxon>Stramenopiles</taxon>
        <taxon>Oomycota</taxon>
        <taxon>Saprolegniomycetes</taxon>
        <taxon>Saprolegniales</taxon>
        <taxon>Verrucalvaceae</taxon>
        <taxon>Aphanomyces</taxon>
    </lineage>
</organism>
<evidence type="ECO:0000313" key="2">
    <source>
        <dbReference type="EMBL" id="KAF0702987.1"/>
    </source>
</evidence>
<dbReference type="AlphaFoldDB" id="A0A485KIN3"/>
<dbReference type="Proteomes" id="UP000332933">
    <property type="component" value="Unassembled WGS sequence"/>
</dbReference>
<feature type="coiled-coil region" evidence="1">
    <location>
        <begin position="82"/>
        <end position="116"/>
    </location>
</feature>
<reference evidence="2" key="2">
    <citation type="submission" date="2019-06" db="EMBL/GenBank/DDBJ databases">
        <title>Genomics analysis of Aphanomyces spp. identifies a new class of oomycete effector associated with host adaptation.</title>
        <authorList>
            <person name="Gaulin E."/>
        </authorList>
    </citation>
    <scope>NUCLEOTIDE SEQUENCE</scope>
    <source>
        <strain evidence="2">CBS 578.67</strain>
    </source>
</reference>
<accession>A0A485KIN3</accession>
<evidence type="ECO:0000313" key="4">
    <source>
        <dbReference type="Proteomes" id="UP000332933"/>
    </source>
</evidence>
<evidence type="ECO:0000256" key="1">
    <source>
        <dbReference type="SAM" id="Coils"/>
    </source>
</evidence>
<dbReference type="EMBL" id="CAADRA010004437">
    <property type="protein sequence ID" value="VFT84610.1"/>
    <property type="molecule type" value="Genomic_DNA"/>
</dbReference>
<dbReference type="OrthoDB" id="65415at2759"/>
<gene>
    <name evidence="3" type="primary">Aste57867_7707</name>
    <name evidence="2" type="ORF">As57867_007678</name>
    <name evidence="3" type="ORF">ASTE57867_7707</name>
</gene>
<keyword evidence="4" id="KW-1185">Reference proteome</keyword>
<evidence type="ECO:0000313" key="3">
    <source>
        <dbReference type="EMBL" id="VFT84610.1"/>
    </source>
</evidence>
<keyword evidence="1" id="KW-0175">Coiled coil</keyword>
<name>A0A485KIN3_9STRA</name>
<protein>
    <submittedName>
        <fullName evidence="3">Aste57867_7707 protein</fullName>
    </submittedName>
</protein>
<sequence length="136" mass="15858">MRAMLTQALNENASLRSEIHVVQESNRLLREDNIVSSAAYQVRQIEILRAHVFLLTLKRHSDRMDTHCNALQSTHADLAMEVQQTAKERQVAENAIMTFEQKLKKHLDNAREISRKMLLEHEARYHYHDDVDGQVN</sequence>